<feature type="region of interest" description="Disordered" evidence="11">
    <location>
        <begin position="15"/>
        <end position="36"/>
    </location>
</feature>
<evidence type="ECO:0000256" key="7">
    <source>
        <dbReference type="ARBA" id="ARBA00023128"/>
    </source>
</evidence>
<reference evidence="12" key="1">
    <citation type="journal article" date="2020" name="Stud. Mycol.">
        <title>101 Dothideomycetes genomes: a test case for predicting lifestyles and emergence of pathogens.</title>
        <authorList>
            <person name="Haridas S."/>
            <person name="Albert R."/>
            <person name="Binder M."/>
            <person name="Bloem J."/>
            <person name="Labutti K."/>
            <person name="Salamov A."/>
            <person name="Andreopoulos B."/>
            <person name="Baker S."/>
            <person name="Barry K."/>
            <person name="Bills G."/>
            <person name="Bluhm B."/>
            <person name="Cannon C."/>
            <person name="Castanera R."/>
            <person name="Culley D."/>
            <person name="Daum C."/>
            <person name="Ezra D."/>
            <person name="Gonzalez J."/>
            <person name="Henrissat B."/>
            <person name="Kuo A."/>
            <person name="Liang C."/>
            <person name="Lipzen A."/>
            <person name="Lutzoni F."/>
            <person name="Magnuson J."/>
            <person name="Mondo S."/>
            <person name="Nolan M."/>
            <person name="Ohm R."/>
            <person name="Pangilinan J."/>
            <person name="Park H.-J."/>
            <person name="Ramirez L."/>
            <person name="Alfaro M."/>
            <person name="Sun H."/>
            <person name="Tritt A."/>
            <person name="Yoshinaga Y."/>
            <person name="Zwiers L.-H."/>
            <person name="Turgeon B."/>
            <person name="Goodwin S."/>
            <person name="Spatafora J."/>
            <person name="Crous P."/>
            <person name="Grigoriev I."/>
        </authorList>
    </citation>
    <scope>NUCLEOTIDE SEQUENCE</scope>
    <source>
        <strain evidence="12">CBS 115976</strain>
    </source>
</reference>
<dbReference type="OrthoDB" id="1158011at2759"/>
<dbReference type="AlphaFoldDB" id="A0A6A6U0X2"/>
<evidence type="ECO:0000256" key="6">
    <source>
        <dbReference type="ARBA" id="ARBA00023004"/>
    </source>
</evidence>
<protein>
    <recommendedName>
        <fullName evidence="10">Holocytochrome c-type synthase</fullName>
        <ecNumber evidence="10">4.4.1.17</ecNumber>
    </recommendedName>
</protein>
<evidence type="ECO:0000256" key="10">
    <source>
        <dbReference type="RuleBase" id="RU363130"/>
    </source>
</evidence>
<comment type="subcellular location">
    <subcellularLocation>
        <location evidence="1 10">Mitochondrion inner membrane</location>
    </subcellularLocation>
</comment>
<dbReference type="GO" id="GO:0004408">
    <property type="term" value="F:holocytochrome-c synthase activity"/>
    <property type="evidence" value="ECO:0007669"/>
    <property type="project" value="UniProtKB-EC"/>
</dbReference>
<evidence type="ECO:0000313" key="12">
    <source>
        <dbReference type="EMBL" id="KAF2665955.1"/>
    </source>
</evidence>
<dbReference type="PANTHER" id="PTHR12743:SF3">
    <property type="entry name" value="HOLOCYTOCHROME-C SYNTHASE"/>
    <property type="match status" value="1"/>
</dbReference>
<feature type="compositionally biased region" description="Polar residues" evidence="11">
    <location>
        <begin position="68"/>
        <end position="78"/>
    </location>
</feature>
<gene>
    <name evidence="12" type="ORF">BT63DRAFT_416387</name>
</gene>
<evidence type="ECO:0000256" key="1">
    <source>
        <dbReference type="ARBA" id="ARBA00004273"/>
    </source>
</evidence>
<evidence type="ECO:0000313" key="13">
    <source>
        <dbReference type="Proteomes" id="UP000799302"/>
    </source>
</evidence>
<keyword evidence="7 10" id="KW-0496">Mitochondrion</keyword>
<evidence type="ECO:0000256" key="11">
    <source>
        <dbReference type="SAM" id="MobiDB-lite"/>
    </source>
</evidence>
<evidence type="ECO:0000256" key="4">
    <source>
        <dbReference type="ARBA" id="ARBA00022723"/>
    </source>
</evidence>
<keyword evidence="9 10" id="KW-0456">Lyase</keyword>
<evidence type="ECO:0000256" key="8">
    <source>
        <dbReference type="ARBA" id="ARBA00023136"/>
    </source>
</evidence>
<dbReference type="EMBL" id="MU004239">
    <property type="protein sequence ID" value="KAF2665955.1"/>
    <property type="molecule type" value="Genomic_DNA"/>
</dbReference>
<sequence length="319" mass="35625">MGWFWSEATPAIAAPVAPHPMPTSSDAVPPPSCPMHKPKAVEADIKASSLQACPYTPPDKTTRDSGPRSATISKLNPLNWMPTNLSNEAAPNQNYKLPLEREQSTIPKGDGSGNWEYPSPQQMYNALLRKGYNDTPVDGIEPMVAVHNFLNEGTWAEIMEWERRFGRGLMQGWRECARGEAGTKYSAAGEMDWTDKDLPAPQLARFTGRPGELSPRARMLQAAGWLFPSHFESEPPFDRHDWFVQRKQPDGSVKEVRYVIDYYSGPPESDGMPVFFLDVRPAVDTPAAAAARTMRWAREVWYQGTGAQLREQKTQSSNS</sequence>
<evidence type="ECO:0000256" key="9">
    <source>
        <dbReference type="ARBA" id="ARBA00023239"/>
    </source>
</evidence>
<keyword evidence="3 10" id="KW-0349">Heme</keyword>
<accession>A0A6A6U0X2</accession>
<keyword evidence="8 10" id="KW-0472">Membrane</keyword>
<proteinExistence type="inferred from homology"/>
<dbReference type="GO" id="GO:0046872">
    <property type="term" value="F:metal ion binding"/>
    <property type="evidence" value="ECO:0007669"/>
    <property type="project" value="UniProtKB-KW"/>
</dbReference>
<dbReference type="PANTHER" id="PTHR12743">
    <property type="entry name" value="CYTOCHROME C1 HEME LYASE"/>
    <property type="match status" value="1"/>
</dbReference>
<dbReference type="Pfam" id="PF01265">
    <property type="entry name" value="Cyto_heme_lyase"/>
    <property type="match status" value="1"/>
</dbReference>
<organism evidence="12 13">
    <name type="scientific">Microthyrium microscopicum</name>
    <dbReference type="NCBI Taxonomy" id="703497"/>
    <lineage>
        <taxon>Eukaryota</taxon>
        <taxon>Fungi</taxon>
        <taxon>Dikarya</taxon>
        <taxon>Ascomycota</taxon>
        <taxon>Pezizomycotina</taxon>
        <taxon>Dothideomycetes</taxon>
        <taxon>Dothideomycetes incertae sedis</taxon>
        <taxon>Microthyriales</taxon>
        <taxon>Microthyriaceae</taxon>
        <taxon>Microthyrium</taxon>
    </lineage>
</organism>
<comment type="catalytic activity">
    <reaction evidence="10">
        <text>holo-[cytochrome c] = apo-[cytochrome c] + heme b</text>
        <dbReference type="Rhea" id="RHEA:22648"/>
        <dbReference type="Rhea" id="RHEA-COMP:10725"/>
        <dbReference type="Rhea" id="RHEA-COMP:10726"/>
        <dbReference type="ChEBI" id="CHEBI:29950"/>
        <dbReference type="ChEBI" id="CHEBI:60344"/>
        <dbReference type="ChEBI" id="CHEBI:83739"/>
        <dbReference type="EC" id="4.4.1.17"/>
    </reaction>
</comment>
<comment type="similarity">
    <text evidence="2 10">Belongs to the cytochrome c-type heme lyase family.</text>
</comment>
<keyword evidence="5 10" id="KW-0999">Mitochondrion inner membrane</keyword>
<comment type="function">
    <text evidence="10">Lyase that catalyzes the covalent linking of the heme group to the cytochrome C apoprotein to produce the mature functional cytochrome.</text>
</comment>
<name>A0A6A6U0X2_9PEZI</name>
<evidence type="ECO:0000256" key="3">
    <source>
        <dbReference type="ARBA" id="ARBA00022617"/>
    </source>
</evidence>
<evidence type="ECO:0000256" key="5">
    <source>
        <dbReference type="ARBA" id="ARBA00022792"/>
    </source>
</evidence>
<dbReference type="GO" id="GO:0005743">
    <property type="term" value="C:mitochondrial inner membrane"/>
    <property type="evidence" value="ECO:0007669"/>
    <property type="project" value="UniProtKB-SubCell"/>
</dbReference>
<dbReference type="Proteomes" id="UP000799302">
    <property type="component" value="Unassembled WGS sequence"/>
</dbReference>
<dbReference type="InterPro" id="IPR000511">
    <property type="entry name" value="Holocyt_c/c1_synthase"/>
</dbReference>
<dbReference type="EC" id="4.4.1.17" evidence="10"/>
<dbReference type="PROSITE" id="PS00822">
    <property type="entry name" value="CYTO_HEME_LYASE_2"/>
    <property type="match status" value="1"/>
</dbReference>
<evidence type="ECO:0000256" key="2">
    <source>
        <dbReference type="ARBA" id="ARBA00007255"/>
    </source>
</evidence>
<feature type="region of interest" description="Disordered" evidence="11">
    <location>
        <begin position="49"/>
        <end position="78"/>
    </location>
</feature>
<keyword evidence="6 10" id="KW-0408">Iron</keyword>
<keyword evidence="13" id="KW-1185">Reference proteome</keyword>
<keyword evidence="4 10" id="KW-0479">Metal-binding</keyword>